<evidence type="ECO:0000313" key="4">
    <source>
        <dbReference type="EMBL" id="MRH74479.1"/>
    </source>
</evidence>
<evidence type="ECO:0000256" key="1">
    <source>
        <dbReference type="SAM" id="MobiDB-lite"/>
    </source>
</evidence>
<sequence length="108" mass="11623">MKKRGLFTLALLSVMALPSSAQTDGYYEFIPYYNNDPFLFCTIGVPSDCWAPINPATGAFTVTNPYCYNAYSSAMYARVCPHAFTSGKMGSAAATPRSSVVRDSAAVP</sequence>
<dbReference type="EMBL" id="WJPM01000005">
    <property type="protein sequence ID" value="MRH74479.1"/>
    <property type="molecule type" value="Genomic_DNA"/>
</dbReference>
<evidence type="ECO:0000313" key="3">
    <source>
        <dbReference type="EMBL" id="MRH00147.1"/>
    </source>
</evidence>
<dbReference type="Proteomes" id="UP000439314">
    <property type="component" value="Unassembled WGS sequence"/>
</dbReference>
<dbReference type="Proteomes" id="UP000437931">
    <property type="component" value="Unassembled WGS sequence"/>
</dbReference>
<gene>
    <name evidence="3" type="ORF">GIY21_07545</name>
    <name evidence="4" type="ORF">GIY22_07540</name>
</gene>
<feature type="chain" id="PRO_5026992460" evidence="2">
    <location>
        <begin position="22"/>
        <end position="108"/>
    </location>
</feature>
<comment type="caution">
    <text evidence="3">The sequence shown here is derived from an EMBL/GenBank/DDBJ whole genome shotgun (WGS) entry which is preliminary data.</text>
</comment>
<protein>
    <submittedName>
        <fullName evidence="3">Uncharacterized protein</fullName>
    </submittedName>
</protein>
<proteinExistence type="predicted"/>
<reference evidence="4" key="2">
    <citation type="journal article" date="2020" name="Plant Dis.">
        <title>A Grain Rot of Rice in Iran Caused by a Xanthomonas Strain Closely Related to X. sacchari.</title>
        <authorList>
            <person name="Mirghasempour S.A."/>
            <person name="Huang S."/>
            <person name="Studholme D.J."/>
            <person name="Brady C.L."/>
        </authorList>
    </citation>
    <scope>NUCLEOTIDE SEQUENCE</scope>
    <source>
        <strain evidence="4">SAM114</strain>
    </source>
</reference>
<evidence type="ECO:0000313" key="6">
    <source>
        <dbReference type="Proteomes" id="UP000439314"/>
    </source>
</evidence>
<evidence type="ECO:0000256" key="2">
    <source>
        <dbReference type="SAM" id="SignalP"/>
    </source>
</evidence>
<evidence type="ECO:0000313" key="5">
    <source>
        <dbReference type="Proteomes" id="UP000437931"/>
    </source>
</evidence>
<feature type="region of interest" description="Disordered" evidence="1">
    <location>
        <begin position="87"/>
        <end position="108"/>
    </location>
</feature>
<dbReference type="AlphaFoldDB" id="A0A6N7QAB3"/>
<reference evidence="5 6" key="1">
    <citation type="submission" date="2019-11" db="EMBL/GenBank/DDBJ databases">
        <title>First report of rice panicle blight caused by Xanthomonas sp. in Iran.</title>
        <authorList>
            <person name="Mirghasempour S.A."/>
            <person name="Huang S."/>
            <person name="Brady C.L."/>
            <person name="Studholme D.J."/>
        </authorList>
    </citation>
    <scope>NUCLEOTIDE SEQUENCE [LARGE SCALE GENOMIC DNA]</scope>
    <source>
        <strain evidence="3 6">ASD011</strain>
        <strain evidence="5">SAM114</strain>
    </source>
</reference>
<keyword evidence="2" id="KW-0732">Signal</keyword>
<dbReference type="RefSeq" id="WP_152243688.1">
    <property type="nucleotide sequence ID" value="NZ_WJPM01000005.1"/>
</dbReference>
<organism evidence="3 6">
    <name type="scientific">Xanthomonas sontii</name>
    <dbReference type="NCBI Taxonomy" id="2650745"/>
    <lineage>
        <taxon>Bacteria</taxon>
        <taxon>Pseudomonadati</taxon>
        <taxon>Pseudomonadota</taxon>
        <taxon>Gammaproteobacteria</taxon>
        <taxon>Lysobacterales</taxon>
        <taxon>Lysobacteraceae</taxon>
        <taxon>Xanthomonas</taxon>
    </lineage>
</organism>
<keyword evidence="5" id="KW-1185">Reference proteome</keyword>
<feature type="signal peptide" evidence="2">
    <location>
        <begin position="1"/>
        <end position="21"/>
    </location>
</feature>
<name>A0A6N7QAB3_9XANT</name>
<accession>A0A6N7QAB3</accession>
<dbReference type="EMBL" id="WJPN01000005">
    <property type="protein sequence ID" value="MRH00147.1"/>
    <property type="molecule type" value="Genomic_DNA"/>
</dbReference>